<dbReference type="EMBL" id="JADCUA010000015">
    <property type="protein sequence ID" value="KAH9834445.1"/>
    <property type="molecule type" value="Genomic_DNA"/>
</dbReference>
<evidence type="ECO:0000313" key="1">
    <source>
        <dbReference type="EMBL" id="KAH9834445.1"/>
    </source>
</evidence>
<reference evidence="1 2" key="1">
    <citation type="journal article" date="2021" name="Environ. Microbiol.">
        <title>Gene family expansions and transcriptome signatures uncover fungal adaptations to wood decay.</title>
        <authorList>
            <person name="Hage H."/>
            <person name="Miyauchi S."/>
            <person name="Viragh M."/>
            <person name="Drula E."/>
            <person name="Min B."/>
            <person name="Chaduli D."/>
            <person name="Navarro D."/>
            <person name="Favel A."/>
            <person name="Norest M."/>
            <person name="Lesage-Meessen L."/>
            <person name="Balint B."/>
            <person name="Merenyi Z."/>
            <person name="de Eugenio L."/>
            <person name="Morin E."/>
            <person name="Martinez A.T."/>
            <person name="Baldrian P."/>
            <person name="Stursova M."/>
            <person name="Martinez M.J."/>
            <person name="Novotny C."/>
            <person name="Magnuson J.K."/>
            <person name="Spatafora J.W."/>
            <person name="Maurice S."/>
            <person name="Pangilinan J."/>
            <person name="Andreopoulos W."/>
            <person name="LaButti K."/>
            <person name="Hundley H."/>
            <person name="Na H."/>
            <person name="Kuo A."/>
            <person name="Barry K."/>
            <person name="Lipzen A."/>
            <person name="Henrissat B."/>
            <person name="Riley R."/>
            <person name="Ahrendt S."/>
            <person name="Nagy L.G."/>
            <person name="Grigoriev I.V."/>
            <person name="Martin F."/>
            <person name="Rosso M.N."/>
        </authorList>
    </citation>
    <scope>NUCLEOTIDE SEQUENCE [LARGE SCALE GENOMIC DNA]</scope>
    <source>
        <strain evidence="1 2">CIRM-BRFM 1785</strain>
    </source>
</reference>
<sequence>MSDYRHHLPLLLLSFSSSPSEGRLVRHTIQQLNSTKCNGQRATRTCHHESDVTGLPFAVARASVLRAMTKARCSLRMSRAFPIVMAFTELRVRGRRLYA</sequence>
<keyword evidence="2" id="KW-1185">Reference proteome</keyword>
<accession>A0ABQ8KBL1</accession>
<dbReference type="GeneID" id="71997286"/>
<gene>
    <name evidence="1" type="ORF">C8Q71DRAFT_141738</name>
</gene>
<comment type="caution">
    <text evidence="1">The sequence shown here is derived from an EMBL/GenBank/DDBJ whole genome shotgun (WGS) entry which is preliminary data.</text>
</comment>
<name>A0ABQ8KBL1_9APHY</name>
<dbReference type="RefSeq" id="XP_047776976.1">
    <property type="nucleotide sequence ID" value="XM_047916554.1"/>
</dbReference>
<organism evidence="1 2">
    <name type="scientific">Rhodofomes roseus</name>
    <dbReference type="NCBI Taxonomy" id="34475"/>
    <lineage>
        <taxon>Eukaryota</taxon>
        <taxon>Fungi</taxon>
        <taxon>Dikarya</taxon>
        <taxon>Basidiomycota</taxon>
        <taxon>Agaricomycotina</taxon>
        <taxon>Agaricomycetes</taxon>
        <taxon>Polyporales</taxon>
        <taxon>Rhodofomes</taxon>
    </lineage>
</organism>
<dbReference type="Proteomes" id="UP000814176">
    <property type="component" value="Unassembled WGS sequence"/>
</dbReference>
<protein>
    <recommendedName>
        <fullName evidence="3">Secreted protein</fullName>
    </recommendedName>
</protein>
<evidence type="ECO:0000313" key="2">
    <source>
        <dbReference type="Proteomes" id="UP000814176"/>
    </source>
</evidence>
<proteinExistence type="predicted"/>
<evidence type="ECO:0008006" key="3">
    <source>
        <dbReference type="Google" id="ProtNLM"/>
    </source>
</evidence>